<evidence type="ECO:0000313" key="1">
    <source>
        <dbReference type="EMBL" id="JAV86944.1"/>
    </source>
</evidence>
<dbReference type="AlphaFoldDB" id="A0A1Y1MMQ3"/>
<reference evidence="1" key="1">
    <citation type="journal article" date="2016" name="Sci. Rep.">
        <title>Molecular characterization of firefly nuptial gifts: a multi-omics approach sheds light on postcopulatory sexual selection.</title>
        <authorList>
            <person name="Al-Wathiqui N."/>
            <person name="Fallon T.R."/>
            <person name="South A."/>
            <person name="Weng J.K."/>
            <person name="Lewis S.M."/>
        </authorList>
    </citation>
    <scope>NUCLEOTIDE SEQUENCE</scope>
</reference>
<dbReference type="EMBL" id="GEZM01026815">
    <property type="protein sequence ID" value="JAV86944.1"/>
    <property type="molecule type" value="Transcribed_RNA"/>
</dbReference>
<protein>
    <submittedName>
        <fullName evidence="1">Uncharacterized protein</fullName>
    </submittedName>
</protein>
<organism evidence="1">
    <name type="scientific">Photinus pyralis</name>
    <name type="common">Common eastern firefly</name>
    <name type="synonym">Lampyris pyralis</name>
    <dbReference type="NCBI Taxonomy" id="7054"/>
    <lineage>
        <taxon>Eukaryota</taxon>
        <taxon>Metazoa</taxon>
        <taxon>Ecdysozoa</taxon>
        <taxon>Arthropoda</taxon>
        <taxon>Hexapoda</taxon>
        <taxon>Insecta</taxon>
        <taxon>Pterygota</taxon>
        <taxon>Neoptera</taxon>
        <taxon>Endopterygota</taxon>
        <taxon>Coleoptera</taxon>
        <taxon>Polyphaga</taxon>
        <taxon>Elateriformia</taxon>
        <taxon>Elateroidea</taxon>
        <taxon>Lampyridae</taxon>
        <taxon>Lampyrinae</taxon>
        <taxon>Photinus</taxon>
    </lineage>
</organism>
<sequence length="147" mass="16956">MLSDRLDKDTATRFELECGSDSEDISNKNKTFKILTDFLNKECAALDTVSYSNNCKRQSSCHEWQKNTAENNDRKPSSYNYNNFKSRPTASFAATAINPTTSNKKFQFCTQDYDIYNCPSFLAKTPEYLFSLITEKKWCSNCRITIQ</sequence>
<proteinExistence type="predicted"/>
<accession>A0A1Y1MMQ3</accession>
<name>A0A1Y1MMQ3_PHOPY</name>